<protein>
    <recommendedName>
        <fullName evidence="3">C1q domain-containing protein</fullName>
    </recommendedName>
</protein>
<dbReference type="SUPFAM" id="SSF49842">
    <property type="entry name" value="TNF-like"/>
    <property type="match status" value="1"/>
</dbReference>
<dbReference type="Proteomes" id="UP001300012">
    <property type="component" value="Unassembled WGS sequence"/>
</dbReference>
<comment type="caution">
    <text evidence="1">The sequence shown here is derived from an EMBL/GenBank/DDBJ whole genome shotgun (WGS) entry which is preliminary data.</text>
</comment>
<proteinExistence type="predicted"/>
<accession>A0ABT1YRD5</accession>
<organism evidence="1 2">
    <name type="scientific">Paenibacillus radicis</name>
    <name type="common">ex Xue et al. 2023</name>
    <dbReference type="NCBI Taxonomy" id="2972489"/>
    <lineage>
        <taxon>Bacteria</taxon>
        <taxon>Bacillati</taxon>
        <taxon>Bacillota</taxon>
        <taxon>Bacilli</taxon>
        <taxon>Bacillales</taxon>
        <taxon>Paenibacillaceae</taxon>
        <taxon>Paenibacillus</taxon>
    </lineage>
</organism>
<dbReference type="RefSeq" id="WP_258217286.1">
    <property type="nucleotide sequence ID" value="NZ_JANQBD010000031.1"/>
</dbReference>
<gene>
    <name evidence="1" type="ORF">NV381_31500</name>
</gene>
<reference evidence="1 2" key="1">
    <citation type="submission" date="2022-08" db="EMBL/GenBank/DDBJ databases">
        <title>Paenibacillus endoradicis sp. nov., Paenibacillus radicibacter sp. nov and Paenibacillus pararadicis sp. nov., three cold-adapted plant growth-promoting bacteria isolated from root of Larix gmelinii in Great Khingan.</title>
        <authorList>
            <person name="Xue H."/>
        </authorList>
    </citation>
    <scope>NUCLEOTIDE SEQUENCE [LARGE SCALE GENOMIC DNA]</scope>
    <source>
        <strain evidence="1 2">N5-1-1-5</strain>
    </source>
</reference>
<dbReference type="InterPro" id="IPR008983">
    <property type="entry name" value="Tumour_necrosis_fac-like_dom"/>
</dbReference>
<dbReference type="Gene3D" id="2.60.120.40">
    <property type="match status" value="1"/>
</dbReference>
<name>A0ABT1YRD5_9BACL</name>
<evidence type="ECO:0000313" key="2">
    <source>
        <dbReference type="Proteomes" id="UP001300012"/>
    </source>
</evidence>
<sequence length="1057" mass="113691">MTQQTMYPAVPNSPQTELSAAITNVVTTVPVVNAALLPAAPNLATIGTDDTAETILYTGKSGNSLTGVTRGFQGSAKSWSTGAKVARYFTAYDHDTFKGNIEDVANQIKSSQLLTTNLIYGLQAVNADQAGPVDLGARGQTRVNFFERWGRGESLNSWLFAGGVLSVDPTVFSNGTTSLKALIPTGTSSSTVSVRRLTPTVDPTKHYLFLADIKNTSWSSYYLYAYGSAISGSSYGSAKNGFRRHYLKLTPAQIAVTTHLSVYGSASGDNYLNTSSWSLYEISASDYAKIDVDPEFTGDKLAAKYPYTEGITNVNGLYVTKSGKNLLPPFNEWTVNGPFSISSPYSTTLIATASNQQIDVKIPALGSTLYNASCAVPNGAVLELYEASSLGGTFTFIGNIAGDGTFKSRIFTTAASTTFIQYKLIVYTSSGTFIFTNPTLNLGSTAAPFEPKSDQYIYVPNQQLSSSVDGSVYDTIYKMGNKYYKESRFKRMDLDGSLAWTFDSDPIGFKRVKLDLIGVSSNSDDSLRTVKYDGAMIKFDSGSLLSADFRFYNAGISKYFITIADTESGWGETYAPSAAEIKAYFYGWRMYQWGNPTNVPYSSGTKAWVDDLGGAPVNGGTQTLPTSKALNYKTPYKLQYQLTSSTIEEIAVEGDLALHEGGNQIEVGSGLIVREKANPLLYASGLNRYYLNDTAQASLEATKFKNKTERIIAIYKDNNNDTSNWIITTTSVYGKQGAYCPQANFDTNADYYVTYIALDQYGITCNPTDVSIQYGANMATVVSNLAQDLADNTTRDSVQDWLLLQDGAYLDNLRLDIDAHRNASTAHGSTSAATASTIMQRDAAGQANVGTPTVATHIARKQETDVALSAAQAAQTTANAALPATSYTAADILTKIKTVDGEGSGLDADTLGGLNKTSFVRSGIRSYVKARTSASQSLPNITATQPALNTEDADTRSEFDTSTYTFTAQETGIYIFKSVAIVNLPSAGTLRTDLYVNNVNTDTVAEIDRATSGNINQHGSTFLYLTSGDTVKMYVTILGVTGTGTLLGANLRIARAE</sequence>
<evidence type="ECO:0000313" key="1">
    <source>
        <dbReference type="EMBL" id="MCR8635741.1"/>
    </source>
</evidence>
<keyword evidence="2" id="KW-1185">Reference proteome</keyword>
<evidence type="ECO:0008006" key="3">
    <source>
        <dbReference type="Google" id="ProtNLM"/>
    </source>
</evidence>
<dbReference type="EMBL" id="JANQBD010000031">
    <property type="protein sequence ID" value="MCR8635741.1"/>
    <property type="molecule type" value="Genomic_DNA"/>
</dbReference>